<reference evidence="1" key="1">
    <citation type="submission" date="2022-04" db="EMBL/GenBank/DDBJ databases">
        <title>Genome of the entomopathogenic fungus Entomophthora muscae.</title>
        <authorList>
            <person name="Elya C."/>
            <person name="Lovett B.R."/>
            <person name="Lee E."/>
            <person name="Macias A.M."/>
            <person name="Hajek A.E."/>
            <person name="De Bivort B.L."/>
            <person name="Kasson M.T."/>
            <person name="De Fine Licht H.H."/>
            <person name="Stajich J.E."/>
        </authorList>
    </citation>
    <scope>NUCLEOTIDE SEQUENCE</scope>
    <source>
        <strain evidence="1">Berkeley</strain>
    </source>
</reference>
<evidence type="ECO:0000313" key="2">
    <source>
        <dbReference type="Proteomes" id="UP001165960"/>
    </source>
</evidence>
<evidence type="ECO:0000313" key="1">
    <source>
        <dbReference type="EMBL" id="KAJ9072082.1"/>
    </source>
</evidence>
<gene>
    <name evidence="1" type="ORF">DSO57_1030889</name>
</gene>
<name>A0ACC2TBV6_9FUNG</name>
<organism evidence="1 2">
    <name type="scientific">Entomophthora muscae</name>
    <dbReference type="NCBI Taxonomy" id="34485"/>
    <lineage>
        <taxon>Eukaryota</taxon>
        <taxon>Fungi</taxon>
        <taxon>Fungi incertae sedis</taxon>
        <taxon>Zoopagomycota</taxon>
        <taxon>Entomophthoromycotina</taxon>
        <taxon>Entomophthoromycetes</taxon>
        <taxon>Entomophthorales</taxon>
        <taxon>Entomophthoraceae</taxon>
        <taxon>Entomophthora</taxon>
    </lineage>
</organism>
<protein>
    <submittedName>
        <fullName evidence="1">Uncharacterized protein</fullName>
    </submittedName>
</protein>
<accession>A0ACC2TBV6</accession>
<comment type="caution">
    <text evidence="1">The sequence shown here is derived from an EMBL/GenBank/DDBJ whole genome shotgun (WGS) entry which is preliminary data.</text>
</comment>
<sequence>MSEPKRVYTKPEQSSLCLALGDSSLRAAIHCPQCNCLDAFNFNKLKNNNFGYCCESRTSLNGSVRPPGCGKTVAFGYIHEAIFQLTGVDILTSDNHLARVASAAPEERTIKMGPRLSGLSTTRCNIVRNIPAYTPAAPTCRPTVRKIADQRKAEAQRLAEAEHLAAETARQENSELHQLRTSSSLEDQFEEHVEDWAECMNDEDACGMPYHNFSPSPQYCPVLGVRHSMHATSSENVRPATPPPALESFVLRAFPVQDPSLSCILDMLQSENAALRAQIADLTKQLTLFLSRENQHTKPAQPKPSAQAPAASPGPSTETPQPSAPEAVPPVHNAAPETRAPNKRPCVSYAKKLKSSFPNASSEKLQKATSALQGLTTHRKKLPTAERLQLVYVGGILRKPIREVKQKLMDLGFDTRASSIANISFLGSSTCELLMAPGAASHFKRKIKELDCPNLCILENFDAAKAADPKASSALKSTLVNSYTKRIHSVISRKGASPEVRKFFSALLASQSLPLPTESSRDNEDEILLSATPMETDNQSDAQTFKETAGDEPAVLMETETSSVPAEAANPQSTGPAETSSGNPEPSIPTVVPAQANTAVSTVSGNESESLLDIAPLQSNE</sequence>
<keyword evidence="2" id="KW-1185">Reference proteome</keyword>
<dbReference type="Proteomes" id="UP001165960">
    <property type="component" value="Unassembled WGS sequence"/>
</dbReference>
<dbReference type="EMBL" id="QTSX02003057">
    <property type="protein sequence ID" value="KAJ9072082.1"/>
    <property type="molecule type" value="Genomic_DNA"/>
</dbReference>
<proteinExistence type="predicted"/>